<dbReference type="Proteomes" id="UP000325723">
    <property type="component" value="Unassembled WGS sequence"/>
</dbReference>
<sequence length="877" mass="96044">MTAKPPNTSALTLDTQSEVLDRVTLDEILDSSGALVSKGSVTFDTALELKGTADPNRELIIRDRFIDLNDNAFSGSLRIWTKKIDFQQKFKRYSLNAIEKELPQDSSKQYEFVLATETPIIDEVIGKDGPIESGATYDGDSLEFSGHAPPNMEVVAFNGDTPTGKEATVNRDGLFNLTFDGLTAGAYSIKIRAANGKESDVFEFRVVLDVKLILDRVIDSQGVIAENSTTYDDTVTVRGYARPHEKVQLRNNETPIDGVTPTAREHDGLWETELGVFPGPCSLDAQACYGEGEISKPPYPFIVALDVKLSLDDVEDSAGSIDEGGKTYDNKVTVSGYARPGRRVQLRNHDGQIGGAVAPAREGDGFWKIEIDVIPRFYSLTVEALYGDGEISDPPRTFTVEMAVELSLNDVLESEDGPSVPDDGTTDKNQLIIKGHARPGESIQLLNDDVPIKDAIAPADPNNGQWKFPLDVIDGFYRLAAKANYGEGDITDPPRTFTVSSIIKPHNTHAYDSDGPIEDNGSTLYNHVILRGDAAPLAEIKLKINGVTDPRPEPTDDKGKWVRFVPNLNYETTYRFIAVAVYGDNAESNPWTIKTGKQDVKPDIESVKDSKGNLVLSGSTTRDIHLTVSGKAAPGQKVRLLDGIDPLGEPEADDEGTWVRPITAFTKFVSLTVKALYGQGETSFPPYTFTVTPFGEVTNIVDSKNNPILEGGYTTDTSLPFIGKASPNHAVEVWNGGQQMPGTTADEEGDWSRQYGLSLGLHGITIKVKDIESSPPRTFYVVENSELKIDRATTRSGTPIPNNGSASERDLIYFYGSGAYRDSELKLYVDDIFSSRRHADEKGEYRIDTGELLKGSHRFQVRGVNGQVSQDWYITIT</sequence>
<dbReference type="AlphaFoldDB" id="A0A8H2RSH8"/>
<name>A0A8H2RSH8_PSEFL</name>
<gene>
    <name evidence="1" type="ORF">PS900_01960</name>
</gene>
<protein>
    <submittedName>
        <fullName evidence="1">Uncharacterized protein</fullName>
    </submittedName>
</protein>
<reference evidence="1 2" key="1">
    <citation type="submission" date="2019-09" db="EMBL/GenBank/DDBJ databases">
        <authorList>
            <person name="Chandra G."/>
            <person name="Truman W A."/>
        </authorList>
    </citation>
    <scope>NUCLEOTIDE SEQUENCE [LARGE SCALE GENOMIC DNA]</scope>
    <source>
        <strain evidence="1">PS900</strain>
    </source>
</reference>
<dbReference type="InterPro" id="IPR013783">
    <property type="entry name" value="Ig-like_fold"/>
</dbReference>
<evidence type="ECO:0000313" key="1">
    <source>
        <dbReference type="EMBL" id="VVO83834.1"/>
    </source>
</evidence>
<dbReference type="RefSeq" id="WP_150757637.1">
    <property type="nucleotide sequence ID" value="NZ_CABVIE010000005.1"/>
</dbReference>
<evidence type="ECO:0000313" key="2">
    <source>
        <dbReference type="Proteomes" id="UP000325723"/>
    </source>
</evidence>
<comment type="caution">
    <text evidence="1">The sequence shown here is derived from an EMBL/GenBank/DDBJ whole genome shotgun (WGS) entry which is preliminary data.</text>
</comment>
<dbReference type="EMBL" id="CABVIE010000005">
    <property type="protein sequence ID" value="VVO83834.1"/>
    <property type="molecule type" value="Genomic_DNA"/>
</dbReference>
<proteinExistence type="predicted"/>
<organism evidence="1 2">
    <name type="scientific">Pseudomonas fluorescens</name>
    <dbReference type="NCBI Taxonomy" id="294"/>
    <lineage>
        <taxon>Bacteria</taxon>
        <taxon>Pseudomonadati</taxon>
        <taxon>Pseudomonadota</taxon>
        <taxon>Gammaproteobacteria</taxon>
        <taxon>Pseudomonadales</taxon>
        <taxon>Pseudomonadaceae</taxon>
        <taxon>Pseudomonas</taxon>
    </lineage>
</organism>
<dbReference type="Gene3D" id="2.60.40.10">
    <property type="entry name" value="Immunoglobulins"/>
    <property type="match status" value="1"/>
</dbReference>
<accession>A0A8H2RSH8</accession>